<dbReference type="PANTHER" id="PTHR12236:SF95">
    <property type="entry name" value="CUTICULAR PROTEIN 76BD, ISOFORM C-RELATED"/>
    <property type="match status" value="1"/>
</dbReference>
<proteinExistence type="predicted"/>
<evidence type="ECO:0000313" key="3">
    <source>
        <dbReference type="EMBL" id="KAJ8943740.1"/>
    </source>
</evidence>
<dbReference type="EMBL" id="JAPWTK010000278">
    <property type="protein sequence ID" value="KAJ8943740.1"/>
    <property type="molecule type" value="Genomic_DNA"/>
</dbReference>
<dbReference type="GO" id="GO:0031012">
    <property type="term" value="C:extracellular matrix"/>
    <property type="evidence" value="ECO:0007669"/>
    <property type="project" value="TreeGrafter"/>
</dbReference>
<dbReference type="InterPro" id="IPR000618">
    <property type="entry name" value="Insect_cuticle"/>
</dbReference>
<evidence type="ECO:0000313" key="4">
    <source>
        <dbReference type="Proteomes" id="UP001162162"/>
    </source>
</evidence>
<evidence type="ECO:0000256" key="1">
    <source>
        <dbReference type="ARBA" id="ARBA00022460"/>
    </source>
</evidence>
<sequence>MALKFAVFAALLARKSPNSRISENFQKFCKNSDIFLSNLGGTVRSAPLCAVRAGIIGAPVAYAAPSAPVAYAAPLAKAVVADEYDPNPQYSYGYQVQDSLTGDAKSKSETRSGDSVQGSYSLVDPDGTLRTVEYTADPVNGFNAVVSRQPLAAKAVVAAHAPVAYAAPVAKAILH</sequence>
<dbReference type="InterPro" id="IPR031311">
    <property type="entry name" value="CHIT_BIND_RR_consensus"/>
</dbReference>
<reference evidence="3" key="1">
    <citation type="journal article" date="2023" name="Insect Mol. Biol.">
        <title>Genome sequencing provides insights into the evolution of gene families encoding plant cell wall-degrading enzymes in longhorned beetles.</title>
        <authorList>
            <person name="Shin N.R."/>
            <person name="Okamura Y."/>
            <person name="Kirsch R."/>
            <person name="Pauchet Y."/>
        </authorList>
    </citation>
    <scope>NUCLEOTIDE SEQUENCE</scope>
    <source>
        <strain evidence="3">AMC_N1</strain>
    </source>
</reference>
<dbReference type="GO" id="GO:0042302">
    <property type="term" value="F:structural constituent of cuticle"/>
    <property type="evidence" value="ECO:0007669"/>
    <property type="project" value="UniProtKB-UniRule"/>
</dbReference>
<keyword evidence="4" id="KW-1185">Reference proteome</keyword>
<comment type="caution">
    <text evidence="3">The sequence shown here is derived from an EMBL/GenBank/DDBJ whole genome shotgun (WGS) entry which is preliminary data.</text>
</comment>
<organism evidence="3 4">
    <name type="scientific">Aromia moschata</name>
    <dbReference type="NCBI Taxonomy" id="1265417"/>
    <lineage>
        <taxon>Eukaryota</taxon>
        <taxon>Metazoa</taxon>
        <taxon>Ecdysozoa</taxon>
        <taxon>Arthropoda</taxon>
        <taxon>Hexapoda</taxon>
        <taxon>Insecta</taxon>
        <taxon>Pterygota</taxon>
        <taxon>Neoptera</taxon>
        <taxon>Endopterygota</taxon>
        <taxon>Coleoptera</taxon>
        <taxon>Polyphaga</taxon>
        <taxon>Cucujiformia</taxon>
        <taxon>Chrysomeloidea</taxon>
        <taxon>Cerambycidae</taxon>
        <taxon>Cerambycinae</taxon>
        <taxon>Callichromatini</taxon>
        <taxon>Aromia</taxon>
    </lineage>
</organism>
<keyword evidence="1 2" id="KW-0193">Cuticle</keyword>
<dbReference type="Pfam" id="PF00379">
    <property type="entry name" value="Chitin_bind_4"/>
    <property type="match status" value="1"/>
</dbReference>
<name>A0AAV8XZM6_9CUCU</name>
<dbReference type="AlphaFoldDB" id="A0AAV8XZM6"/>
<dbReference type="PANTHER" id="PTHR12236">
    <property type="entry name" value="STRUCTURAL CONTITUENT OF CUTICLE"/>
    <property type="match status" value="1"/>
</dbReference>
<evidence type="ECO:0000256" key="2">
    <source>
        <dbReference type="PROSITE-ProRule" id="PRU00497"/>
    </source>
</evidence>
<dbReference type="PROSITE" id="PS51155">
    <property type="entry name" value="CHIT_BIND_RR_2"/>
    <property type="match status" value="1"/>
</dbReference>
<protein>
    <submittedName>
        <fullName evidence="3">Uncharacterized protein</fullName>
    </submittedName>
</protein>
<dbReference type="PROSITE" id="PS00233">
    <property type="entry name" value="CHIT_BIND_RR_1"/>
    <property type="match status" value="1"/>
</dbReference>
<dbReference type="InterPro" id="IPR051217">
    <property type="entry name" value="Insect_Cuticle_Struc_Prot"/>
</dbReference>
<dbReference type="Proteomes" id="UP001162162">
    <property type="component" value="Unassembled WGS sequence"/>
</dbReference>
<accession>A0AAV8XZM6</accession>
<dbReference type="GO" id="GO:0005615">
    <property type="term" value="C:extracellular space"/>
    <property type="evidence" value="ECO:0007669"/>
    <property type="project" value="TreeGrafter"/>
</dbReference>
<dbReference type="PRINTS" id="PR00947">
    <property type="entry name" value="CUTICLE"/>
</dbReference>
<gene>
    <name evidence="3" type="ORF">NQ318_007188</name>
</gene>